<reference evidence="1 2" key="1">
    <citation type="submission" date="2016-10" db="EMBL/GenBank/DDBJ databases">
        <authorList>
            <person name="de Groot N.N."/>
        </authorList>
    </citation>
    <scope>NUCLEOTIDE SEQUENCE [LARGE SCALE GENOMIC DNA]</scope>
    <source>
        <strain evidence="1 2">DSM 12130</strain>
    </source>
</reference>
<dbReference type="Gene3D" id="3.10.450.710">
    <property type="entry name" value="Tgt2/MlaC"/>
    <property type="match status" value="1"/>
</dbReference>
<name>A0A1H0MLT1_9BACT</name>
<dbReference type="PROSITE" id="PS51257">
    <property type="entry name" value="PROKAR_LIPOPROTEIN"/>
    <property type="match status" value="1"/>
</dbReference>
<evidence type="ECO:0000313" key="2">
    <source>
        <dbReference type="Proteomes" id="UP000199073"/>
    </source>
</evidence>
<protein>
    <submittedName>
        <fullName evidence="1">Phospholipid transport system substrate-binding protein</fullName>
    </submittedName>
</protein>
<dbReference type="InterPro" id="IPR042245">
    <property type="entry name" value="Tgt2/MlaC_sf"/>
</dbReference>
<organism evidence="1 2">
    <name type="scientific">Desulforhopalus singaporensis</name>
    <dbReference type="NCBI Taxonomy" id="91360"/>
    <lineage>
        <taxon>Bacteria</taxon>
        <taxon>Pseudomonadati</taxon>
        <taxon>Thermodesulfobacteriota</taxon>
        <taxon>Desulfobulbia</taxon>
        <taxon>Desulfobulbales</taxon>
        <taxon>Desulfocapsaceae</taxon>
        <taxon>Desulforhopalus</taxon>
    </lineage>
</organism>
<evidence type="ECO:0000313" key="1">
    <source>
        <dbReference type="EMBL" id="SDO81321.1"/>
    </source>
</evidence>
<accession>A0A1H0MLT1</accession>
<dbReference type="InterPro" id="IPR008869">
    <property type="entry name" value="MlaC/ttg2D"/>
</dbReference>
<gene>
    <name evidence="1" type="ORF">SAMN05660330_01102</name>
</gene>
<dbReference type="PIRSF" id="PIRSF004649">
    <property type="entry name" value="MlaC"/>
    <property type="match status" value="1"/>
</dbReference>
<dbReference type="AlphaFoldDB" id="A0A1H0MLT1"/>
<dbReference type="PANTHER" id="PTHR36573:SF1">
    <property type="entry name" value="INTERMEMBRANE PHOSPHOLIPID TRANSPORT SYSTEM BINDING PROTEIN MLAC"/>
    <property type="match status" value="1"/>
</dbReference>
<proteinExistence type="predicted"/>
<sequence>MKKLFRAVVFGLFLVGCVLVGGGSAYSSGPTNDLKPVLDDLMQVLADKDLKGVANTAKRRTKIMSEIKRGFDFTEMSKRVLGQTWRDISSEERVHFTALMTKLLENVYVGKLEGYSGQKVEFSGEMIKGKRAQVSTMLVDHDMQIPIHYIMQLDGAKWMVYDINIEGVSLVRNYREQFKSILRTEKFTGLVKIIEEKNRSFLETGQ</sequence>
<dbReference type="EMBL" id="FNJI01000006">
    <property type="protein sequence ID" value="SDO81321.1"/>
    <property type="molecule type" value="Genomic_DNA"/>
</dbReference>
<keyword evidence="2" id="KW-1185">Reference proteome</keyword>
<dbReference type="Proteomes" id="UP000199073">
    <property type="component" value="Unassembled WGS sequence"/>
</dbReference>
<dbReference type="Pfam" id="PF05494">
    <property type="entry name" value="MlaC"/>
    <property type="match status" value="1"/>
</dbReference>
<dbReference type="OrthoDB" id="9798905at2"/>
<dbReference type="STRING" id="91360.SAMN05660330_01102"/>
<dbReference type="RefSeq" id="WP_092220592.1">
    <property type="nucleotide sequence ID" value="NZ_FNJI01000006.1"/>
</dbReference>
<dbReference type="PANTHER" id="PTHR36573">
    <property type="entry name" value="INTERMEMBRANE PHOSPHOLIPID TRANSPORT SYSTEM BINDING PROTEIN MLAC"/>
    <property type="match status" value="1"/>
</dbReference>